<dbReference type="RefSeq" id="WP_379978770.1">
    <property type="nucleotide sequence ID" value="NZ_JBHUMO010000001.1"/>
</dbReference>
<comment type="similarity">
    <text evidence="2 12">Belongs to the cytochrome ubiquinol oxidase subunit 1 family.</text>
</comment>
<comment type="caution">
    <text evidence="14">The sequence shown here is derived from an EMBL/GenBank/DDBJ whole genome shotgun (WGS) entry which is preliminary data.</text>
</comment>
<evidence type="ECO:0000256" key="1">
    <source>
        <dbReference type="ARBA" id="ARBA00004651"/>
    </source>
</evidence>
<dbReference type="Proteomes" id="UP001597427">
    <property type="component" value="Unassembled WGS sequence"/>
</dbReference>
<evidence type="ECO:0000256" key="6">
    <source>
        <dbReference type="ARBA" id="ARBA00022692"/>
    </source>
</evidence>
<evidence type="ECO:0000256" key="9">
    <source>
        <dbReference type="ARBA" id="ARBA00022989"/>
    </source>
</evidence>
<keyword evidence="5 12" id="KW-0349">Heme</keyword>
<feature type="transmembrane region" description="Helical" evidence="12">
    <location>
        <begin position="420"/>
        <end position="443"/>
    </location>
</feature>
<evidence type="ECO:0000256" key="10">
    <source>
        <dbReference type="ARBA" id="ARBA00023004"/>
    </source>
</evidence>
<keyword evidence="7 12" id="KW-0479">Metal-binding</keyword>
<sequence length="473" mass="52885">MDIVTLARIQFAMTTVFHFFFVPLSIGMAFVVAIMETLYVTKKDEVYKKMAKFWAQILLLSFAVGVVTGIIQEFQFGMNWSDYSRFVGDIFGAPLAVEALLAFFLESTFLGLWIFTWDRVKPAVHALFIWLVGFGSIMSAFWILVANSFMQHPTGYTINNGRAEMTDFGAVISNPQVWYEFSHVIAGAILTGGIVVAGLSAFQLLKKNQLSELTQKIYKKTVRVGLWVTLIGSASVLFAGDLQMKALVEDQPMKFAATEGLYENSGDPAAWTVVAWANEAKKERVFGIEIPYMLSILSYNAPEGAVKGMNEINKELTAKYGEGNYYPPVNTLFWSFRVMAGFGTLMLLVAIVGLIMTRKKKETLYKKNWLLWVLGLMTFAPFLANTSGWLITELGRYPWTVYGLFKIEDSVSPNVSVTSLLISNIIYFLLFAGLGAVMVYLVIRELKKGPEYVDHQQEADSKPSIDPFDGGAF</sequence>
<gene>
    <name evidence="14" type="ORF">ACFSR0_00365</name>
</gene>
<evidence type="ECO:0000313" key="15">
    <source>
        <dbReference type="Proteomes" id="UP001597427"/>
    </source>
</evidence>
<feature type="transmembrane region" description="Helical" evidence="12">
    <location>
        <begin position="20"/>
        <end position="41"/>
    </location>
</feature>
<feature type="transmembrane region" description="Helical" evidence="12">
    <location>
        <begin position="369"/>
        <end position="391"/>
    </location>
</feature>
<proteinExistence type="inferred from homology"/>
<keyword evidence="15" id="KW-1185">Reference proteome</keyword>
<dbReference type="Pfam" id="PF01654">
    <property type="entry name" value="Cyt_bd_oxida_I"/>
    <property type="match status" value="1"/>
</dbReference>
<dbReference type="EMBL" id="JBHUMO010000001">
    <property type="protein sequence ID" value="MFD2727896.1"/>
    <property type="molecule type" value="Genomic_DNA"/>
</dbReference>
<feature type="transmembrane region" description="Helical" evidence="12">
    <location>
        <begin position="127"/>
        <end position="145"/>
    </location>
</feature>
<comment type="subcellular location">
    <subcellularLocation>
        <location evidence="1">Cell membrane</location>
        <topology evidence="1">Multi-pass membrane protein</topology>
    </subcellularLocation>
</comment>
<evidence type="ECO:0000256" key="2">
    <source>
        <dbReference type="ARBA" id="ARBA00009819"/>
    </source>
</evidence>
<reference evidence="15" key="1">
    <citation type="journal article" date="2019" name="Int. J. Syst. Evol. Microbiol.">
        <title>The Global Catalogue of Microorganisms (GCM) 10K type strain sequencing project: providing services to taxonomists for standard genome sequencing and annotation.</title>
        <authorList>
            <consortium name="The Broad Institute Genomics Platform"/>
            <consortium name="The Broad Institute Genome Sequencing Center for Infectious Disease"/>
            <person name="Wu L."/>
            <person name="Ma J."/>
        </authorList>
    </citation>
    <scope>NUCLEOTIDE SEQUENCE [LARGE SCALE GENOMIC DNA]</scope>
    <source>
        <strain evidence="15">TISTR 932</strain>
    </source>
</reference>
<dbReference type="InterPro" id="IPR002585">
    <property type="entry name" value="Cyt-d_ubiquinol_oxidase_su_1"/>
</dbReference>
<evidence type="ECO:0000256" key="11">
    <source>
        <dbReference type="ARBA" id="ARBA00023136"/>
    </source>
</evidence>
<keyword evidence="3 12" id="KW-0813">Transport</keyword>
<dbReference type="PANTHER" id="PTHR30365">
    <property type="entry name" value="CYTOCHROME D UBIQUINOL OXIDASE"/>
    <property type="match status" value="1"/>
</dbReference>
<dbReference type="PANTHER" id="PTHR30365:SF15">
    <property type="entry name" value="CYTOCHROME BD UBIQUINOL OXIDASE SUBUNIT 1"/>
    <property type="match status" value="1"/>
</dbReference>
<evidence type="ECO:0000256" key="4">
    <source>
        <dbReference type="ARBA" id="ARBA00022475"/>
    </source>
</evidence>
<evidence type="ECO:0000256" key="8">
    <source>
        <dbReference type="ARBA" id="ARBA00022982"/>
    </source>
</evidence>
<evidence type="ECO:0000313" key="14">
    <source>
        <dbReference type="EMBL" id="MFD2727896.1"/>
    </source>
</evidence>
<accession>A0ABW5TIH5</accession>
<keyword evidence="6 12" id="KW-0812">Transmembrane</keyword>
<evidence type="ECO:0000256" key="12">
    <source>
        <dbReference type="PIRNR" id="PIRNR006446"/>
    </source>
</evidence>
<feature type="transmembrane region" description="Helical" evidence="12">
    <location>
        <begin position="53"/>
        <end position="71"/>
    </location>
</feature>
<evidence type="ECO:0000256" key="13">
    <source>
        <dbReference type="SAM" id="MobiDB-lite"/>
    </source>
</evidence>
<feature type="transmembrane region" description="Helical" evidence="12">
    <location>
        <begin position="334"/>
        <end position="357"/>
    </location>
</feature>
<keyword evidence="9 12" id="KW-1133">Transmembrane helix</keyword>
<protein>
    <submittedName>
        <fullName evidence="14">Cytochrome ubiquinol oxidase subunit I</fullName>
    </submittedName>
</protein>
<feature type="transmembrane region" description="Helical" evidence="12">
    <location>
        <begin position="91"/>
        <end position="115"/>
    </location>
</feature>
<evidence type="ECO:0000256" key="3">
    <source>
        <dbReference type="ARBA" id="ARBA00022448"/>
    </source>
</evidence>
<keyword evidence="11 12" id="KW-0472">Membrane</keyword>
<dbReference type="PIRSF" id="PIRSF006446">
    <property type="entry name" value="Cyt_quinol_oxidase_1"/>
    <property type="match status" value="1"/>
</dbReference>
<name>A0ABW5TIH5_9ENTE</name>
<feature type="transmembrane region" description="Helical" evidence="12">
    <location>
        <begin position="226"/>
        <end position="244"/>
    </location>
</feature>
<keyword evidence="10 12" id="KW-0408">Iron</keyword>
<keyword evidence="4 12" id="KW-1003">Cell membrane</keyword>
<keyword evidence="8 12" id="KW-0249">Electron transport</keyword>
<feature type="transmembrane region" description="Helical" evidence="12">
    <location>
        <begin position="184"/>
        <end position="205"/>
    </location>
</feature>
<organism evidence="14 15">
    <name type="scientific">Enterococcus camelliae</name>
    <dbReference type="NCBI Taxonomy" id="453959"/>
    <lineage>
        <taxon>Bacteria</taxon>
        <taxon>Bacillati</taxon>
        <taxon>Bacillota</taxon>
        <taxon>Bacilli</taxon>
        <taxon>Lactobacillales</taxon>
        <taxon>Enterococcaceae</taxon>
        <taxon>Enterococcus</taxon>
    </lineage>
</organism>
<feature type="compositionally biased region" description="Basic and acidic residues" evidence="13">
    <location>
        <begin position="454"/>
        <end position="463"/>
    </location>
</feature>
<feature type="region of interest" description="Disordered" evidence="13">
    <location>
        <begin position="454"/>
        <end position="473"/>
    </location>
</feature>
<evidence type="ECO:0000256" key="5">
    <source>
        <dbReference type="ARBA" id="ARBA00022617"/>
    </source>
</evidence>
<evidence type="ECO:0000256" key="7">
    <source>
        <dbReference type="ARBA" id="ARBA00022723"/>
    </source>
</evidence>